<keyword evidence="1" id="KW-1133">Transmembrane helix</keyword>
<dbReference type="InterPro" id="IPR007168">
    <property type="entry name" value="Phageshock_PspC_N"/>
</dbReference>
<dbReference type="Pfam" id="PF04024">
    <property type="entry name" value="PspC"/>
    <property type="match status" value="1"/>
</dbReference>
<reference evidence="3 4" key="1">
    <citation type="submission" date="2022-11" db="EMBL/GenBank/DDBJ databases">
        <title>Viruses from the air-sea interface of a natural surface slick.</title>
        <authorList>
            <person name="Rahlff J."/>
            <person name="Holmfeldt K."/>
        </authorList>
    </citation>
    <scope>NUCLEOTIDE SEQUENCE [LARGE SCALE GENOMIC DNA]</scope>
    <source>
        <strain evidence="3 4">SMS4</strain>
    </source>
</reference>
<evidence type="ECO:0000256" key="1">
    <source>
        <dbReference type="SAM" id="Phobius"/>
    </source>
</evidence>
<keyword evidence="4" id="KW-1185">Reference proteome</keyword>
<dbReference type="RefSeq" id="WP_027670258.1">
    <property type="nucleotide sequence ID" value="NZ_JAPJDY010000010.1"/>
</dbReference>
<gene>
    <name evidence="3" type="ORF">ORJ04_12545</name>
</gene>
<keyword evidence="1" id="KW-0472">Membrane</keyword>
<name>A0ABT9I061_9GAMM</name>
<sequence>MATYDTDRWYCARAYRKVFGVCAGFAGYYQQPRWLIRALAVLLLITIPVATIVAYLVAAVILPDR</sequence>
<keyword evidence="1" id="KW-0812">Transmembrane</keyword>
<evidence type="ECO:0000313" key="4">
    <source>
        <dbReference type="Proteomes" id="UP001231109"/>
    </source>
</evidence>
<evidence type="ECO:0000313" key="3">
    <source>
        <dbReference type="EMBL" id="MDP5136778.1"/>
    </source>
</evidence>
<comment type="caution">
    <text evidence="3">The sequence shown here is derived from an EMBL/GenBank/DDBJ whole genome shotgun (WGS) entry which is preliminary data.</text>
</comment>
<feature type="domain" description="Phage shock protein PspC N-terminal" evidence="2">
    <location>
        <begin position="10"/>
        <end position="64"/>
    </location>
</feature>
<dbReference type="Proteomes" id="UP001231109">
    <property type="component" value="Unassembled WGS sequence"/>
</dbReference>
<protein>
    <submittedName>
        <fullName evidence="3">PspC domain-containing protein</fullName>
    </submittedName>
</protein>
<organism evidence="3 4">
    <name type="scientific">Rheinheimera baltica</name>
    <dbReference type="NCBI Taxonomy" id="67576"/>
    <lineage>
        <taxon>Bacteria</taxon>
        <taxon>Pseudomonadati</taxon>
        <taxon>Pseudomonadota</taxon>
        <taxon>Gammaproteobacteria</taxon>
        <taxon>Chromatiales</taxon>
        <taxon>Chromatiaceae</taxon>
        <taxon>Rheinheimera</taxon>
    </lineage>
</organism>
<feature type="transmembrane region" description="Helical" evidence="1">
    <location>
        <begin position="34"/>
        <end position="62"/>
    </location>
</feature>
<dbReference type="EMBL" id="JAPJDZ010000030">
    <property type="protein sequence ID" value="MDP5136778.1"/>
    <property type="molecule type" value="Genomic_DNA"/>
</dbReference>
<accession>A0ABT9I061</accession>
<proteinExistence type="predicted"/>
<evidence type="ECO:0000259" key="2">
    <source>
        <dbReference type="Pfam" id="PF04024"/>
    </source>
</evidence>